<protein>
    <submittedName>
        <fullName evidence="2">Uncharacterized protein</fullName>
    </submittedName>
</protein>
<feature type="compositionally biased region" description="Basic and acidic residues" evidence="1">
    <location>
        <begin position="73"/>
        <end position="83"/>
    </location>
</feature>
<feature type="compositionally biased region" description="Low complexity" evidence="1">
    <location>
        <begin position="86"/>
        <end position="101"/>
    </location>
</feature>
<evidence type="ECO:0000256" key="1">
    <source>
        <dbReference type="SAM" id="MobiDB-lite"/>
    </source>
</evidence>
<name>A0A6J5PWT0_9CAUD</name>
<accession>A0A6J5PWT0</accession>
<dbReference type="EMBL" id="LR796937">
    <property type="protein sequence ID" value="CAB4176313.1"/>
    <property type="molecule type" value="Genomic_DNA"/>
</dbReference>
<proteinExistence type="predicted"/>
<evidence type="ECO:0000313" key="2">
    <source>
        <dbReference type="EMBL" id="CAB4176313.1"/>
    </source>
</evidence>
<reference evidence="2" key="1">
    <citation type="submission" date="2020-05" db="EMBL/GenBank/DDBJ databases">
        <authorList>
            <person name="Chiriac C."/>
            <person name="Salcher M."/>
            <person name="Ghai R."/>
            <person name="Kavagutti S V."/>
        </authorList>
    </citation>
    <scope>NUCLEOTIDE SEQUENCE</scope>
</reference>
<feature type="region of interest" description="Disordered" evidence="1">
    <location>
        <begin position="73"/>
        <end position="101"/>
    </location>
</feature>
<sequence>MGFRAGSSLSPEYGYSYGDLVPEASEWPYIRQMCRSGALVPETDADIPGRLPKFSVSRRMLAMQEFLKNKEAEEKPVKVETKAKTPKATPAASAGATTEKG</sequence>
<gene>
    <name evidence="2" type="ORF">UFOVP978_23</name>
</gene>
<organism evidence="2">
    <name type="scientific">uncultured Caudovirales phage</name>
    <dbReference type="NCBI Taxonomy" id="2100421"/>
    <lineage>
        <taxon>Viruses</taxon>
        <taxon>Duplodnaviria</taxon>
        <taxon>Heunggongvirae</taxon>
        <taxon>Uroviricota</taxon>
        <taxon>Caudoviricetes</taxon>
        <taxon>Peduoviridae</taxon>
        <taxon>Maltschvirus</taxon>
        <taxon>Maltschvirus maltsch</taxon>
    </lineage>
</organism>